<protein>
    <submittedName>
        <fullName evidence="2">Uncharacterized protein</fullName>
    </submittedName>
</protein>
<evidence type="ECO:0000313" key="2">
    <source>
        <dbReference type="EMBL" id="KAJ3171811.1"/>
    </source>
</evidence>
<organism evidence="2 3">
    <name type="scientific">Geranomyces variabilis</name>
    <dbReference type="NCBI Taxonomy" id="109894"/>
    <lineage>
        <taxon>Eukaryota</taxon>
        <taxon>Fungi</taxon>
        <taxon>Fungi incertae sedis</taxon>
        <taxon>Chytridiomycota</taxon>
        <taxon>Chytridiomycota incertae sedis</taxon>
        <taxon>Chytridiomycetes</taxon>
        <taxon>Spizellomycetales</taxon>
        <taxon>Powellomycetaceae</taxon>
        <taxon>Geranomyces</taxon>
    </lineage>
</organism>
<comment type="caution">
    <text evidence="2">The sequence shown here is derived from an EMBL/GenBank/DDBJ whole genome shotgun (WGS) entry which is preliminary data.</text>
</comment>
<name>A0AAD5XJX6_9FUNG</name>
<feature type="compositionally biased region" description="Basic and acidic residues" evidence="1">
    <location>
        <begin position="513"/>
        <end position="522"/>
    </location>
</feature>
<sequence length="522" mass="55854">MADSVEPPDDDSRAHQRSRANAILLPDLPTTALVGSHTHSQNQLKRMKRRKFADTAAPSPVQSTPTPVGPVLTTASEMAVIVPGGNAAYMHDYSILLSPWEGEKKAKKNSVDFLAIDSGLNGAPALRVQHGHVRSAERGSGGRKQQSAAAYYLQRRAGGAGGGEATKPKTPQRFASVLSAAFIHEQEKRYASVKDPYLQVIAHTPQIERAPTAAASTASPNRITPLEGTAPGIATGQAPTPFLGLTWPAHGPHTPPLLTPHVAAMTVHSALFRMPDPQIPSERPMTRDARRWLVEHLQAGSMMSLADDEDDDDDSADTKVPRRWGVGLAMRPVVVQRTSDPTPPTPPLAPPPKRKKKKKKKRENDTPPAAPADPATLPTIAVSPPSRPKTKHAPARPPAPVSLPSAPSLASLPSMPSLPGLPPTVYLPTLTNHIRPQTRQATPMSKKAKALEQLLLGASAGKKPETPESRLASSDSHHQQHATTSLTLPHLASPPRHLSKLLKTSGFNSPLKSDNKYTMDFG</sequence>
<feature type="region of interest" description="Disordered" evidence="1">
    <location>
        <begin position="303"/>
        <end position="408"/>
    </location>
</feature>
<dbReference type="EMBL" id="JADGJQ010000084">
    <property type="protein sequence ID" value="KAJ3171811.1"/>
    <property type="molecule type" value="Genomic_DNA"/>
</dbReference>
<gene>
    <name evidence="2" type="ORF">HDU87_008279</name>
</gene>
<feature type="region of interest" description="Disordered" evidence="1">
    <location>
        <begin position="1"/>
        <end position="68"/>
    </location>
</feature>
<proteinExistence type="predicted"/>
<evidence type="ECO:0000256" key="1">
    <source>
        <dbReference type="SAM" id="MobiDB-lite"/>
    </source>
</evidence>
<evidence type="ECO:0000313" key="3">
    <source>
        <dbReference type="Proteomes" id="UP001212152"/>
    </source>
</evidence>
<dbReference type="Proteomes" id="UP001212152">
    <property type="component" value="Unassembled WGS sequence"/>
</dbReference>
<dbReference type="AlphaFoldDB" id="A0AAD5XJX6"/>
<feature type="compositionally biased region" description="Low complexity" evidence="1">
    <location>
        <begin position="372"/>
        <end position="381"/>
    </location>
</feature>
<feature type="region of interest" description="Disordered" evidence="1">
    <location>
        <begin position="436"/>
        <end position="522"/>
    </location>
</feature>
<reference evidence="2" key="1">
    <citation type="submission" date="2020-05" db="EMBL/GenBank/DDBJ databases">
        <title>Phylogenomic resolution of chytrid fungi.</title>
        <authorList>
            <person name="Stajich J.E."/>
            <person name="Amses K."/>
            <person name="Simmons R."/>
            <person name="Seto K."/>
            <person name="Myers J."/>
            <person name="Bonds A."/>
            <person name="Quandt C.A."/>
            <person name="Barry K."/>
            <person name="Liu P."/>
            <person name="Grigoriev I."/>
            <person name="Longcore J.E."/>
            <person name="James T.Y."/>
        </authorList>
    </citation>
    <scope>NUCLEOTIDE SEQUENCE</scope>
    <source>
        <strain evidence="2">JEL0379</strain>
    </source>
</reference>
<feature type="compositionally biased region" description="Basic residues" evidence="1">
    <location>
        <begin position="352"/>
        <end position="361"/>
    </location>
</feature>
<feature type="compositionally biased region" description="Pro residues" evidence="1">
    <location>
        <begin position="341"/>
        <end position="351"/>
    </location>
</feature>
<accession>A0AAD5XJX6</accession>
<feature type="compositionally biased region" description="Acidic residues" evidence="1">
    <location>
        <begin position="306"/>
        <end position="315"/>
    </location>
</feature>
<keyword evidence="3" id="KW-1185">Reference proteome</keyword>